<dbReference type="GO" id="GO:0022857">
    <property type="term" value="F:transmembrane transporter activity"/>
    <property type="evidence" value="ECO:0007669"/>
    <property type="project" value="InterPro"/>
</dbReference>
<reference evidence="11" key="2">
    <citation type="journal article" date="2016" name="Int. J. Syst. Evol. Microbiol.">
        <title>Complete genome sequence and cell structure of Limnochorda pilosa, a Gram-negative spore-former within the phylum Firmicutes.</title>
        <authorList>
            <person name="Watanabe M."/>
            <person name="Kojima H."/>
            <person name="Fukui M."/>
        </authorList>
    </citation>
    <scope>NUCLEOTIDE SEQUENCE [LARGE SCALE GENOMIC DNA]</scope>
    <source>
        <strain evidence="11">HC45</strain>
    </source>
</reference>
<feature type="transmembrane region" description="Helical" evidence="9">
    <location>
        <begin position="98"/>
        <end position="120"/>
    </location>
</feature>
<evidence type="ECO:0000256" key="1">
    <source>
        <dbReference type="ARBA" id="ARBA00004651"/>
    </source>
</evidence>
<dbReference type="PANTHER" id="PTHR11795">
    <property type="entry name" value="BRANCHED-CHAIN AMINO ACID TRANSPORT SYSTEM PERMEASE PROTEIN LIVH"/>
    <property type="match status" value="1"/>
</dbReference>
<dbReference type="PATRIC" id="fig|1555112.3.peg.794"/>
<comment type="similarity">
    <text evidence="8">Belongs to the binding-protein-dependent transport system permease family. LivHM subfamily.</text>
</comment>
<feature type="transmembrane region" description="Helical" evidence="9">
    <location>
        <begin position="45"/>
        <end position="61"/>
    </location>
</feature>
<keyword evidence="7 9" id="KW-0472">Membrane</keyword>
<organism evidence="10 11">
    <name type="scientific">Limnochorda pilosa</name>
    <dbReference type="NCBI Taxonomy" id="1555112"/>
    <lineage>
        <taxon>Bacteria</taxon>
        <taxon>Bacillati</taxon>
        <taxon>Bacillota</taxon>
        <taxon>Limnochordia</taxon>
        <taxon>Limnochordales</taxon>
        <taxon>Limnochordaceae</taxon>
        <taxon>Limnochorda</taxon>
    </lineage>
</organism>
<dbReference type="GO" id="GO:0005886">
    <property type="term" value="C:plasma membrane"/>
    <property type="evidence" value="ECO:0007669"/>
    <property type="project" value="UniProtKB-SubCell"/>
</dbReference>
<evidence type="ECO:0000256" key="3">
    <source>
        <dbReference type="ARBA" id="ARBA00022475"/>
    </source>
</evidence>
<protein>
    <submittedName>
        <fullName evidence="10">Branched-chain amino acid ABC transporter permease</fullName>
    </submittedName>
</protein>
<feature type="transmembrane region" description="Helical" evidence="9">
    <location>
        <begin position="67"/>
        <end position="86"/>
    </location>
</feature>
<evidence type="ECO:0000256" key="7">
    <source>
        <dbReference type="ARBA" id="ARBA00023136"/>
    </source>
</evidence>
<accession>A0A0K2SIF5</accession>
<evidence type="ECO:0000256" key="8">
    <source>
        <dbReference type="ARBA" id="ARBA00037998"/>
    </source>
</evidence>
<evidence type="ECO:0000256" key="5">
    <source>
        <dbReference type="ARBA" id="ARBA00022970"/>
    </source>
</evidence>
<feature type="transmembrane region" description="Helical" evidence="9">
    <location>
        <begin position="20"/>
        <end position="38"/>
    </location>
</feature>
<keyword evidence="4 9" id="KW-0812">Transmembrane</keyword>
<comment type="subcellular location">
    <subcellularLocation>
        <location evidence="1">Cell membrane</location>
        <topology evidence="1">Multi-pass membrane protein</topology>
    </subcellularLocation>
</comment>
<dbReference type="PANTHER" id="PTHR11795:SF445">
    <property type="entry name" value="AMINO ACID ABC TRANSPORTER PERMEASE PROTEIN"/>
    <property type="match status" value="1"/>
</dbReference>
<name>A0A0K2SIF5_LIMPI</name>
<dbReference type="AlphaFoldDB" id="A0A0K2SIF5"/>
<dbReference type="Proteomes" id="UP000065807">
    <property type="component" value="Chromosome"/>
</dbReference>
<keyword evidence="3" id="KW-1003">Cell membrane</keyword>
<dbReference type="CDD" id="cd06582">
    <property type="entry name" value="TM_PBP1_LivH_like"/>
    <property type="match status" value="1"/>
</dbReference>
<sequence length="291" mass="30470">MESLVSLLQSLANGILTGGIYAMVGIGLSLVFGVMRVINFAHGEFLALGMYLTLWLFRATGLDPFLAIPIVVLMGVALGYVVDRILVGPIADGPEQGFILMTVGIGLVISNTLLLGFGAHPQSIYTSYSTSTFHLAGVSFSVPLTLSFVITVVVIGALYWMLTHAEVGRAIRATAQNPHAAELQGIDTRRIRSLVFGIGVALASLAGLLLLPVLYVIPTVGSVFTLKAFVVTVLGGMGNVLGAIGGGLLLGVTESLGATYVSSGYRDAFGLIAFLLVLLFRPAGLFGRSRV</sequence>
<feature type="transmembrane region" description="Helical" evidence="9">
    <location>
        <begin position="194"/>
        <end position="217"/>
    </location>
</feature>
<evidence type="ECO:0000256" key="6">
    <source>
        <dbReference type="ARBA" id="ARBA00022989"/>
    </source>
</evidence>
<dbReference type="InterPro" id="IPR001851">
    <property type="entry name" value="ABC_transp_permease"/>
</dbReference>
<dbReference type="KEGG" id="lpil:LIP_0762"/>
<dbReference type="Pfam" id="PF02653">
    <property type="entry name" value="BPD_transp_2"/>
    <property type="match status" value="1"/>
</dbReference>
<keyword evidence="11" id="KW-1185">Reference proteome</keyword>
<feature type="transmembrane region" description="Helical" evidence="9">
    <location>
        <begin position="229"/>
        <end position="252"/>
    </location>
</feature>
<dbReference type="EMBL" id="AP014924">
    <property type="protein sequence ID" value="BAS26619.1"/>
    <property type="molecule type" value="Genomic_DNA"/>
</dbReference>
<dbReference type="RefSeq" id="WP_144440307.1">
    <property type="nucleotide sequence ID" value="NZ_AP014924.1"/>
</dbReference>
<dbReference type="STRING" id="1555112.LIP_0762"/>
<reference evidence="11" key="1">
    <citation type="submission" date="2015-07" db="EMBL/GenBank/DDBJ databases">
        <title>Complete genome sequence and phylogenetic analysis of Limnochorda pilosa.</title>
        <authorList>
            <person name="Watanabe M."/>
            <person name="Kojima H."/>
            <person name="Fukui M."/>
        </authorList>
    </citation>
    <scope>NUCLEOTIDE SEQUENCE [LARGE SCALE GENOMIC DNA]</scope>
    <source>
        <strain evidence="11">HC45</strain>
    </source>
</reference>
<proteinExistence type="inferred from homology"/>
<keyword evidence="5" id="KW-0029">Amino-acid transport</keyword>
<dbReference type="GO" id="GO:0006865">
    <property type="term" value="P:amino acid transport"/>
    <property type="evidence" value="ECO:0007669"/>
    <property type="project" value="UniProtKB-KW"/>
</dbReference>
<gene>
    <name evidence="10" type="ORF">LIP_0762</name>
</gene>
<evidence type="ECO:0000313" key="11">
    <source>
        <dbReference type="Proteomes" id="UP000065807"/>
    </source>
</evidence>
<keyword evidence="2" id="KW-0813">Transport</keyword>
<feature type="transmembrane region" description="Helical" evidence="9">
    <location>
        <begin position="264"/>
        <end position="283"/>
    </location>
</feature>
<keyword evidence="6 9" id="KW-1133">Transmembrane helix</keyword>
<evidence type="ECO:0000256" key="9">
    <source>
        <dbReference type="SAM" id="Phobius"/>
    </source>
</evidence>
<feature type="transmembrane region" description="Helical" evidence="9">
    <location>
        <begin position="140"/>
        <end position="162"/>
    </location>
</feature>
<evidence type="ECO:0000313" key="10">
    <source>
        <dbReference type="EMBL" id="BAS26619.1"/>
    </source>
</evidence>
<evidence type="ECO:0000256" key="4">
    <source>
        <dbReference type="ARBA" id="ARBA00022692"/>
    </source>
</evidence>
<dbReference type="InterPro" id="IPR052157">
    <property type="entry name" value="BCAA_transport_permease"/>
</dbReference>
<dbReference type="OrthoDB" id="9807115at2"/>
<evidence type="ECO:0000256" key="2">
    <source>
        <dbReference type="ARBA" id="ARBA00022448"/>
    </source>
</evidence>